<dbReference type="EMBL" id="BAAAFZ010000034">
    <property type="protein sequence ID" value="GAA0585862.1"/>
    <property type="molecule type" value="Genomic_DNA"/>
</dbReference>
<evidence type="ECO:0000256" key="1">
    <source>
        <dbReference type="SAM" id="SignalP"/>
    </source>
</evidence>
<comment type="caution">
    <text evidence="2">The sequence shown here is derived from an EMBL/GenBank/DDBJ whole genome shotgun (WGS) entry which is preliminary data.</text>
</comment>
<organism evidence="2 3">
    <name type="scientific">Craurococcus roseus</name>
    <dbReference type="NCBI Taxonomy" id="77585"/>
    <lineage>
        <taxon>Bacteria</taxon>
        <taxon>Pseudomonadati</taxon>
        <taxon>Pseudomonadota</taxon>
        <taxon>Alphaproteobacteria</taxon>
        <taxon>Acetobacterales</taxon>
        <taxon>Acetobacteraceae</taxon>
        <taxon>Craurococcus</taxon>
    </lineage>
</organism>
<keyword evidence="3" id="KW-1185">Reference proteome</keyword>
<evidence type="ECO:0000313" key="3">
    <source>
        <dbReference type="Proteomes" id="UP001501588"/>
    </source>
</evidence>
<feature type="signal peptide" evidence="1">
    <location>
        <begin position="1"/>
        <end position="19"/>
    </location>
</feature>
<evidence type="ECO:0000313" key="2">
    <source>
        <dbReference type="EMBL" id="GAA0585862.1"/>
    </source>
</evidence>
<reference evidence="2 3" key="1">
    <citation type="journal article" date="2019" name="Int. J. Syst. Evol. Microbiol.">
        <title>The Global Catalogue of Microorganisms (GCM) 10K type strain sequencing project: providing services to taxonomists for standard genome sequencing and annotation.</title>
        <authorList>
            <consortium name="The Broad Institute Genomics Platform"/>
            <consortium name="The Broad Institute Genome Sequencing Center for Infectious Disease"/>
            <person name="Wu L."/>
            <person name="Ma J."/>
        </authorList>
    </citation>
    <scope>NUCLEOTIDE SEQUENCE [LARGE SCALE GENOMIC DNA]</scope>
    <source>
        <strain evidence="2 3">JCM 9933</strain>
    </source>
</reference>
<gene>
    <name evidence="2" type="ORF">GCM10009416_25220</name>
</gene>
<proteinExistence type="predicted"/>
<dbReference type="RefSeq" id="WP_343895661.1">
    <property type="nucleotide sequence ID" value="NZ_BAAAFZ010000034.1"/>
</dbReference>
<name>A0ABN1F9K9_9PROT</name>
<protein>
    <submittedName>
        <fullName evidence="2">Uncharacterized protein</fullName>
    </submittedName>
</protein>
<keyword evidence="1" id="KW-0732">Signal</keyword>
<sequence>MRLLAFAFLGGLLPGLALAQTGGQTGGGMTPIQRCEQNYQTCVRACSGPDSSRCMSGCAETRAYCIQNPSTALPPRR</sequence>
<accession>A0ABN1F9K9</accession>
<dbReference type="Proteomes" id="UP001501588">
    <property type="component" value="Unassembled WGS sequence"/>
</dbReference>
<feature type="chain" id="PRO_5047240007" evidence="1">
    <location>
        <begin position="20"/>
        <end position="77"/>
    </location>
</feature>